<comment type="catalytic activity">
    <reaction evidence="3">
        <text>L-glutaminyl-[protein] + H2O = L-glutamyl-[protein] + NH4(+)</text>
        <dbReference type="Rhea" id="RHEA:16441"/>
        <dbReference type="Rhea" id="RHEA-COMP:10207"/>
        <dbReference type="Rhea" id="RHEA-COMP:10208"/>
        <dbReference type="ChEBI" id="CHEBI:15377"/>
        <dbReference type="ChEBI" id="CHEBI:28938"/>
        <dbReference type="ChEBI" id="CHEBI:29973"/>
        <dbReference type="ChEBI" id="CHEBI:30011"/>
        <dbReference type="EC" id="3.5.1.44"/>
    </reaction>
</comment>
<comment type="similarity">
    <text evidence="3">Belongs to the CheD family.</text>
</comment>
<evidence type="ECO:0000256" key="1">
    <source>
        <dbReference type="ARBA" id="ARBA00022500"/>
    </source>
</evidence>
<keyword evidence="2 3" id="KW-0378">Hydrolase</keyword>
<dbReference type="InterPro" id="IPR011324">
    <property type="entry name" value="Cytotoxic_necrot_fac-like_cat"/>
</dbReference>
<organism evidence="4 5">
    <name type="scientific">Mariprofundus erugo</name>
    <dbReference type="NCBI Taxonomy" id="2528639"/>
    <lineage>
        <taxon>Bacteria</taxon>
        <taxon>Pseudomonadati</taxon>
        <taxon>Pseudomonadota</taxon>
        <taxon>Candidatius Mariprofundia</taxon>
        <taxon>Mariprofundales</taxon>
        <taxon>Mariprofundaceae</taxon>
        <taxon>Mariprofundus</taxon>
    </lineage>
</organism>
<dbReference type="InterPro" id="IPR005659">
    <property type="entry name" value="Chemorcpt_Glu_NH3ase_CheD"/>
</dbReference>
<evidence type="ECO:0000256" key="3">
    <source>
        <dbReference type="HAMAP-Rule" id="MF_01440"/>
    </source>
</evidence>
<sequence length="208" mass="23426">MVIPVSSRLPGFDHINTYYDSIHQINTAKLLPGEYYVTSKSEAVVTVLGSCVSACIRDRVFGVGGMNHFMLPIHEGERSKWKSSVVDNITRYGNYAMEHLINCILANGGMRKNLEVKVFGGGRIVQGMSDIGDCNVRFVLDYLREEGLPIVAQDLNGNYPRKIYYFPKTGRVLLKKLASLHNDTLFEREKRYFRAIEDAPVGGEVDLF</sequence>
<dbReference type="InterPro" id="IPR038592">
    <property type="entry name" value="CheD-like_sf"/>
</dbReference>
<keyword evidence="1 3" id="KW-0145">Chemotaxis</keyword>
<comment type="function">
    <text evidence="3">Probably deamidates glutamine residues to glutamate on methyl-accepting chemotaxis receptors (MCPs), playing an important role in chemotaxis.</text>
</comment>
<dbReference type="EMBL" id="VBRY01000010">
    <property type="protein sequence ID" value="TLS66291.1"/>
    <property type="molecule type" value="Genomic_DNA"/>
</dbReference>
<proteinExistence type="inferred from homology"/>
<dbReference type="Pfam" id="PF03975">
    <property type="entry name" value="CheD"/>
    <property type="match status" value="1"/>
</dbReference>
<name>A0A5R9GHP3_9PROT</name>
<dbReference type="AlphaFoldDB" id="A0A5R9GHP3"/>
<keyword evidence="5" id="KW-1185">Reference proteome</keyword>
<dbReference type="OrthoDB" id="9807202at2"/>
<protein>
    <recommendedName>
        <fullName evidence="3">Probable chemoreceptor glutamine deamidase CheD</fullName>
        <ecNumber evidence="3">3.5.1.44</ecNumber>
    </recommendedName>
</protein>
<dbReference type="Proteomes" id="UP000306585">
    <property type="component" value="Unassembled WGS sequence"/>
</dbReference>
<dbReference type="EC" id="3.5.1.44" evidence="3"/>
<dbReference type="RefSeq" id="WP_138239822.1">
    <property type="nucleotide sequence ID" value="NZ_VBRY01000010.1"/>
</dbReference>
<accession>A0A5R9GHP3</accession>
<dbReference type="PANTHER" id="PTHR35147:SF2">
    <property type="entry name" value="CHEMORECEPTOR GLUTAMINE DEAMIDASE CHED-RELATED"/>
    <property type="match status" value="1"/>
</dbReference>
<evidence type="ECO:0000313" key="5">
    <source>
        <dbReference type="Proteomes" id="UP000306585"/>
    </source>
</evidence>
<dbReference type="GO" id="GO:0006935">
    <property type="term" value="P:chemotaxis"/>
    <property type="evidence" value="ECO:0007669"/>
    <property type="project" value="UniProtKB-UniRule"/>
</dbReference>
<dbReference type="Gene3D" id="3.30.1330.200">
    <property type="match status" value="1"/>
</dbReference>
<dbReference type="PANTHER" id="PTHR35147">
    <property type="entry name" value="CHEMORECEPTOR GLUTAMINE DEAMIDASE CHED-RELATED"/>
    <property type="match status" value="1"/>
</dbReference>
<evidence type="ECO:0000313" key="4">
    <source>
        <dbReference type="EMBL" id="TLS66291.1"/>
    </source>
</evidence>
<comment type="caution">
    <text evidence="4">The sequence shown here is derived from an EMBL/GenBank/DDBJ whole genome shotgun (WGS) entry which is preliminary data.</text>
</comment>
<dbReference type="GO" id="GO:0050568">
    <property type="term" value="F:protein-glutamine glutaminase activity"/>
    <property type="evidence" value="ECO:0007669"/>
    <property type="project" value="UniProtKB-UniRule"/>
</dbReference>
<evidence type="ECO:0000256" key="2">
    <source>
        <dbReference type="ARBA" id="ARBA00022801"/>
    </source>
</evidence>
<keyword evidence="4" id="KW-0675">Receptor</keyword>
<dbReference type="SUPFAM" id="SSF64438">
    <property type="entry name" value="CNF1/YfiH-like putative cysteine hydrolases"/>
    <property type="match status" value="1"/>
</dbReference>
<gene>
    <name evidence="3 4" type="primary">cheD</name>
    <name evidence="4" type="ORF">FEF65_10785</name>
</gene>
<dbReference type="NCBIfam" id="NF010013">
    <property type="entry name" value="PRK13487.1"/>
    <property type="match status" value="1"/>
</dbReference>
<dbReference type="HAMAP" id="MF_01440">
    <property type="entry name" value="CheD"/>
    <property type="match status" value="1"/>
</dbReference>
<dbReference type="CDD" id="cd16352">
    <property type="entry name" value="CheD"/>
    <property type="match status" value="1"/>
</dbReference>
<reference evidence="4 5" key="1">
    <citation type="journal article" date="2019" name="Appl. Environ. Microbiol.">
        <title>Environmental Evidence and Genomic Insight of Iron-oxidizing Bacteria Preference Towards More Corrosion Resistant Stainless Steel at Higher Salinities.</title>
        <authorList>
            <person name="Garrison C.E."/>
            <person name="Price K.A."/>
            <person name="Field E.K."/>
        </authorList>
    </citation>
    <scope>NUCLEOTIDE SEQUENCE [LARGE SCALE GENOMIC DNA]</scope>
    <source>
        <strain evidence="4 5">P3</strain>
    </source>
</reference>